<feature type="domain" description="PAS" evidence="2">
    <location>
        <begin position="402"/>
        <end position="472"/>
    </location>
</feature>
<feature type="domain" description="HD-GYP" evidence="5">
    <location>
        <begin position="519"/>
        <end position="712"/>
    </location>
</feature>
<evidence type="ECO:0000259" key="3">
    <source>
        <dbReference type="PROSITE" id="PS50113"/>
    </source>
</evidence>
<dbReference type="PROSITE" id="PS50113">
    <property type="entry name" value="PAC"/>
    <property type="match status" value="3"/>
</dbReference>
<dbReference type="CDD" id="cd00130">
    <property type="entry name" value="PAS"/>
    <property type="match status" value="4"/>
</dbReference>
<feature type="domain" description="PAC" evidence="3">
    <location>
        <begin position="83"/>
        <end position="142"/>
    </location>
</feature>
<evidence type="ECO:0000313" key="6">
    <source>
        <dbReference type="EMBL" id="AGF92814.1"/>
    </source>
</evidence>
<dbReference type="SUPFAM" id="SSF109604">
    <property type="entry name" value="HD-domain/PDEase-like"/>
    <property type="match status" value="1"/>
</dbReference>
<dbReference type="NCBIfam" id="TIGR00229">
    <property type="entry name" value="sensory_box"/>
    <property type="match status" value="4"/>
</dbReference>
<dbReference type="InterPro" id="IPR013655">
    <property type="entry name" value="PAS_fold_3"/>
</dbReference>
<dbReference type="SUPFAM" id="SSF55785">
    <property type="entry name" value="PYP-like sensor domain (PAS domain)"/>
    <property type="match status" value="4"/>
</dbReference>
<evidence type="ECO:0000259" key="2">
    <source>
        <dbReference type="PROSITE" id="PS50112"/>
    </source>
</evidence>
<dbReference type="CDD" id="cd00077">
    <property type="entry name" value="HDc"/>
    <property type="match status" value="1"/>
</dbReference>
<accession>M1PUM4</accession>
<dbReference type="PROSITE" id="PS51832">
    <property type="entry name" value="HD_GYP"/>
    <property type="match status" value="1"/>
</dbReference>
<feature type="coiled-coil region" evidence="1">
    <location>
        <begin position="254"/>
        <end position="281"/>
    </location>
</feature>
<dbReference type="InterPro" id="IPR052020">
    <property type="entry name" value="Cyclic_di-GMP/3'3'-cGAMP_PDE"/>
</dbReference>
<feature type="domain" description="HD" evidence="4">
    <location>
        <begin position="541"/>
        <end position="663"/>
    </location>
</feature>
<dbReference type="Pfam" id="PF13487">
    <property type="entry name" value="HD_5"/>
    <property type="match status" value="1"/>
</dbReference>
<dbReference type="Pfam" id="PF08447">
    <property type="entry name" value="PAS_3"/>
    <property type="match status" value="1"/>
</dbReference>
<sequence length="712" mass="81865">MCKKGKSNCEQVSLDKLAETSPAAIIKLDKEGKIVYANERAEEVLGLERSKITGRSYDDPAWKITDFEGKDFPEDKLPFRRVKDTEEAVDNIRHAIEWPDGERKLLSVNASPLFDSNGNFDGMVSVIEDITDQVKTKEEIRQSKERYQEYFEKTGDAIFVVKMGGEDHGEILEVNSTAESQTGYSREELLDMNIVEDLQLEITDMSKKEANRKLERGETVRYTEKKKRKDGTEYWSEVVVTPLKHEGRRANLSINRDITERRKALEKLEKQKREKSILLKNLPGMAYKSDNDREWKMGFVSDGCEELTGYEPEELVGSSSVSYGELIVEEDREKVWEEVQKHLKEREPFKLEYRINTKTGKLKWVWERGRGIFDENGQLKNLQGIITDVTERKNVEVELKESEKKFRSYVENAPLGVILVDQEGNYLEVNETACKMTGYSEEELLDMNVMDLHPPENIEAMREAMEKLHEKGEMSLDLPYRRKDGTEGHLLLSGVEISENRILGFALDITERKEAEKKLERATFETLQALNRTIEAKDEYTGEHIDRVQKLSVKIGKEVGLSEERLKQLRYASILHDIGKIKVPDSILGKPAELTEDEWEEMEKHPRVGERIVGQVDQLKPAAEIVGQHQEKYDGSGYPAGLRGEEINLEARILAVADAWDAMRTDRPYREALPREEAIRELEENAGNQFDPEIVNIILEMLENDEMDLGLN</sequence>
<feature type="domain" description="PAS" evidence="2">
    <location>
        <begin position="143"/>
        <end position="217"/>
    </location>
</feature>
<dbReference type="InterPro" id="IPR013656">
    <property type="entry name" value="PAS_4"/>
</dbReference>
<dbReference type="Pfam" id="PF13426">
    <property type="entry name" value="PAS_9"/>
    <property type="match status" value="1"/>
</dbReference>
<dbReference type="Gene3D" id="1.10.3210.10">
    <property type="entry name" value="Hypothetical protein af1432"/>
    <property type="match status" value="1"/>
</dbReference>
<evidence type="ECO:0000259" key="5">
    <source>
        <dbReference type="PROSITE" id="PS51832"/>
    </source>
</evidence>
<dbReference type="InterPro" id="IPR037522">
    <property type="entry name" value="HD_GYP_dom"/>
</dbReference>
<dbReference type="InterPro" id="IPR003607">
    <property type="entry name" value="HD/PDEase_dom"/>
</dbReference>
<dbReference type="AlphaFoldDB" id="M1PUM4"/>
<name>M1PUM4_9ZZZZ</name>
<dbReference type="Pfam" id="PF08448">
    <property type="entry name" value="PAS_4"/>
    <property type="match status" value="1"/>
</dbReference>
<organism evidence="6">
    <name type="scientific">uncultured organism</name>
    <dbReference type="NCBI Taxonomy" id="155900"/>
    <lineage>
        <taxon>unclassified sequences</taxon>
        <taxon>environmental samples</taxon>
    </lineage>
</organism>
<dbReference type="Pfam" id="PF00989">
    <property type="entry name" value="PAS"/>
    <property type="match status" value="1"/>
</dbReference>
<dbReference type="PANTHER" id="PTHR45228:SF4">
    <property type="entry name" value="LIPOPROTEIN"/>
    <property type="match status" value="1"/>
</dbReference>
<feature type="domain" description="PAS" evidence="2">
    <location>
        <begin position="10"/>
        <end position="56"/>
    </location>
</feature>
<dbReference type="PANTHER" id="PTHR45228">
    <property type="entry name" value="CYCLIC DI-GMP PHOSPHODIESTERASE TM_0186-RELATED"/>
    <property type="match status" value="1"/>
</dbReference>
<dbReference type="InterPro" id="IPR000014">
    <property type="entry name" value="PAS"/>
</dbReference>
<dbReference type="InterPro" id="IPR035965">
    <property type="entry name" value="PAS-like_dom_sf"/>
</dbReference>
<dbReference type="SMART" id="SM00091">
    <property type="entry name" value="PAS"/>
    <property type="match status" value="4"/>
</dbReference>
<feature type="domain" description="PAS" evidence="2">
    <location>
        <begin position="271"/>
        <end position="346"/>
    </location>
</feature>
<keyword evidence="1" id="KW-0175">Coiled coil</keyword>
<dbReference type="InterPro" id="IPR006674">
    <property type="entry name" value="HD_domain"/>
</dbReference>
<dbReference type="InterPro" id="IPR001610">
    <property type="entry name" value="PAC"/>
</dbReference>
<dbReference type="PROSITE" id="PS50112">
    <property type="entry name" value="PAS"/>
    <property type="match status" value="4"/>
</dbReference>
<proteinExistence type="predicted"/>
<evidence type="ECO:0000259" key="4">
    <source>
        <dbReference type="PROSITE" id="PS51831"/>
    </source>
</evidence>
<reference evidence="6" key="1">
    <citation type="journal article" date="2013" name="Syst. Appl. Microbiol.">
        <title>New insights into the archaeal diversity of a hypersaline microbial mat obtained by a metagenomic approach.</title>
        <authorList>
            <person name="Lopez-Lopez A."/>
            <person name="Richter M."/>
            <person name="Pena A."/>
            <person name="Tamames J."/>
            <person name="Rossello-Mora R."/>
        </authorList>
    </citation>
    <scope>NUCLEOTIDE SEQUENCE</scope>
</reference>
<evidence type="ECO:0000256" key="1">
    <source>
        <dbReference type="SAM" id="Coils"/>
    </source>
</evidence>
<dbReference type="EMBL" id="JX684073">
    <property type="protein sequence ID" value="AGF92814.1"/>
    <property type="molecule type" value="Genomic_DNA"/>
</dbReference>
<dbReference type="InterPro" id="IPR013767">
    <property type="entry name" value="PAS_fold"/>
</dbReference>
<protein>
    <submittedName>
        <fullName evidence="6">Diguanylate cyclase with PAS/PAC sensor</fullName>
    </submittedName>
</protein>
<dbReference type="SMART" id="SM00471">
    <property type="entry name" value="HDc"/>
    <property type="match status" value="1"/>
</dbReference>
<dbReference type="SMART" id="SM00086">
    <property type="entry name" value="PAC"/>
    <property type="match status" value="4"/>
</dbReference>
<gene>
    <name evidence="6" type="ORF">FLSS-1_0002</name>
</gene>
<dbReference type="Gene3D" id="3.30.450.20">
    <property type="entry name" value="PAS domain"/>
    <property type="match status" value="4"/>
</dbReference>
<dbReference type="InterPro" id="IPR000700">
    <property type="entry name" value="PAS-assoc_C"/>
</dbReference>
<dbReference type="GO" id="GO:0006355">
    <property type="term" value="P:regulation of DNA-templated transcription"/>
    <property type="evidence" value="ECO:0007669"/>
    <property type="project" value="InterPro"/>
</dbReference>
<feature type="domain" description="PAC" evidence="3">
    <location>
        <begin position="349"/>
        <end position="401"/>
    </location>
</feature>
<dbReference type="PROSITE" id="PS51831">
    <property type="entry name" value="HD"/>
    <property type="match status" value="1"/>
</dbReference>
<feature type="domain" description="PAC" evidence="3">
    <location>
        <begin position="216"/>
        <end position="270"/>
    </location>
</feature>